<feature type="region of interest" description="Disordered" evidence="5">
    <location>
        <begin position="39"/>
        <end position="145"/>
    </location>
</feature>
<keyword evidence="8" id="KW-1185">Reference proteome</keyword>
<dbReference type="GO" id="GO:0061665">
    <property type="term" value="F:SUMO ligase activity"/>
    <property type="evidence" value="ECO:0007669"/>
    <property type="project" value="TreeGrafter"/>
</dbReference>
<feature type="compositionally biased region" description="Polar residues" evidence="5">
    <location>
        <begin position="223"/>
        <end position="232"/>
    </location>
</feature>
<evidence type="ECO:0000256" key="3">
    <source>
        <dbReference type="ARBA" id="ARBA00022833"/>
    </source>
</evidence>
<keyword evidence="1" id="KW-0479">Metal-binding</keyword>
<dbReference type="PROSITE" id="PS51044">
    <property type="entry name" value="ZF_SP_RING"/>
    <property type="match status" value="1"/>
</dbReference>
<dbReference type="CDD" id="cd16650">
    <property type="entry name" value="SP-RING_PIAS-like"/>
    <property type="match status" value="1"/>
</dbReference>
<accession>A0A6G1KM11</accession>
<evidence type="ECO:0000313" key="8">
    <source>
        <dbReference type="Proteomes" id="UP000799428"/>
    </source>
</evidence>
<feature type="compositionally biased region" description="Polar residues" evidence="5">
    <location>
        <begin position="83"/>
        <end position="137"/>
    </location>
</feature>
<evidence type="ECO:0000256" key="1">
    <source>
        <dbReference type="ARBA" id="ARBA00022723"/>
    </source>
</evidence>
<dbReference type="OrthoDB" id="27975at2759"/>
<dbReference type="PANTHER" id="PTHR10782:SF4">
    <property type="entry name" value="TONALLI, ISOFORM E"/>
    <property type="match status" value="1"/>
</dbReference>
<protein>
    <recommendedName>
        <fullName evidence="6">SP-RING-type domain-containing protein</fullName>
    </recommendedName>
</protein>
<sequence>ATQHTLNRALGGIGGRQKSWMTSTSARVPTVTIAARTINSISPTSAGKRKRGRPRKYPNSDADALQPQLERAAVQLGRERHPPSNSTSPQLANVVSTAQSSSVSRPNTVLPSPSPSPDTTAENTHINPPALQTSLHNGETHDLHNMGMDAVSHRHLMSNMVFMNGLQQSALASPIGHTQSMDPRTTSSVESLAQSPSMGHFPIQSSVVGQDETRSPSLDHHTSTYPSPHLTQQGVQNRNQVGRTPPQVQGPFVPPPSFSRGVILQPYGVSASGSHGHSPTVPSPLVPAEYFTQLDCSRALNAFFSKEGIPAPESHDGRRLQVLKEAVNKQDWDYLTMHQYYCLLDTDPQSLSSNIVQHPNLNIAKALLGAAFDQNRTLHKAVLQFFANFPMPNTYIAKHFPRVHYQQEQMFIRFMILSAHYDSLMATCMERKFPPLVRELHQGLGITSPRLRRIVFTAVLRCMWAHAWGPIATQQKFENEALAIFDKNQNHFLRLQYSNRVPQNFENDDLHWAGPLRNVCERYATWLATFRQQNPQPRPQVNHIVPQPSTPQPRQLQTAQTAQIAIARGRIDQSRVYGPVQPTLQSQPAISIQPAQSVQQAALRSILPSVSYTQPQQRVPDPTRFGLHLASLRSPVLKAQSTGPALYQYVKAFLKSPARFKEAGRKIEKWTLPVASVSSIPRDIPGLVGAPASRFVTENSNLLRIRCVKCPLSEHELPNDMDWAIADTSWPPSTFFTFNGTHLQPRKKLYYGKDLPIDISALIKDGDNVLEIAVQRESHDEKYLDYALAVEVVGFTSHDTIKTACLTMNHIAATATLEEIRRRLSPTSDDDDIVIVESNLTISLFDPFSNSRICDIPARSKACLHIDCFDLETFLRTRTRKGDVSVPDSWKCPICKLDARPHHLIVDGFLENVRKKLEQDGLLQTRAIIVDRNGSWKPRIEAAPTGVSDRASPDEEEQSIP</sequence>
<dbReference type="InterPro" id="IPR013083">
    <property type="entry name" value="Znf_RING/FYVE/PHD"/>
</dbReference>
<dbReference type="GO" id="GO:0000785">
    <property type="term" value="C:chromatin"/>
    <property type="evidence" value="ECO:0007669"/>
    <property type="project" value="TreeGrafter"/>
</dbReference>
<dbReference type="InterPro" id="IPR004181">
    <property type="entry name" value="Znf_MIZ"/>
</dbReference>
<feature type="region of interest" description="Disordered" evidence="5">
    <location>
        <begin position="939"/>
        <end position="961"/>
    </location>
</feature>
<dbReference type="GO" id="GO:0008270">
    <property type="term" value="F:zinc ion binding"/>
    <property type="evidence" value="ECO:0007669"/>
    <property type="project" value="UniProtKB-KW"/>
</dbReference>
<evidence type="ECO:0000256" key="2">
    <source>
        <dbReference type="ARBA" id="ARBA00022771"/>
    </source>
</evidence>
<feature type="non-terminal residue" evidence="7">
    <location>
        <position position="1"/>
    </location>
</feature>
<evidence type="ECO:0000259" key="6">
    <source>
        <dbReference type="PROSITE" id="PS51044"/>
    </source>
</evidence>
<evidence type="ECO:0000256" key="5">
    <source>
        <dbReference type="SAM" id="MobiDB-lite"/>
    </source>
</evidence>
<feature type="compositionally biased region" description="Polar residues" evidence="5">
    <location>
        <begin position="175"/>
        <end position="208"/>
    </location>
</feature>
<feature type="domain" description="SP-RING-type" evidence="6">
    <location>
        <begin position="829"/>
        <end position="919"/>
    </location>
</feature>
<evidence type="ECO:0000313" key="7">
    <source>
        <dbReference type="EMBL" id="KAF2713585.1"/>
    </source>
</evidence>
<feature type="compositionally biased region" description="Basic and acidic residues" evidence="5">
    <location>
        <begin position="211"/>
        <end position="222"/>
    </location>
</feature>
<dbReference type="PANTHER" id="PTHR10782">
    <property type="entry name" value="ZINC FINGER MIZ DOMAIN-CONTAINING PROTEIN"/>
    <property type="match status" value="1"/>
</dbReference>
<dbReference type="AlphaFoldDB" id="A0A6G1KM11"/>
<feature type="region of interest" description="Disordered" evidence="5">
    <location>
        <begin position="175"/>
        <end position="232"/>
    </location>
</feature>
<organism evidence="7 8">
    <name type="scientific">Pleomassaria siparia CBS 279.74</name>
    <dbReference type="NCBI Taxonomy" id="1314801"/>
    <lineage>
        <taxon>Eukaryota</taxon>
        <taxon>Fungi</taxon>
        <taxon>Dikarya</taxon>
        <taxon>Ascomycota</taxon>
        <taxon>Pezizomycotina</taxon>
        <taxon>Dothideomycetes</taxon>
        <taxon>Pleosporomycetidae</taxon>
        <taxon>Pleosporales</taxon>
        <taxon>Pleomassariaceae</taxon>
        <taxon>Pleomassaria</taxon>
    </lineage>
</organism>
<dbReference type="Pfam" id="PF02891">
    <property type="entry name" value="zf-MIZ"/>
    <property type="match status" value="1"/>
</dbReference>
<feature type="non-terminal residue" evidence="7">
    <location>
        <position position="961"/>
    </location>
</feature>
<gene>
    <name evidence="7" type="ORF">K504DRAFT_339393</name>
</gene>
<proteinExistence type="predicted"/>
<dbReference type="Proteomes" id="UP000799428">
    <property type="component" value="Unassembled WGS sequence"/>
</dbReference>
<dbReference type="Gene3D" id="3.30.40.10">
    <property type="entry name" value="Zinc/RING finger domain, C3HC4 (zinc finger)"/>
    <property type="match status" value="1"/>
</dbReference>
<keyword evidence="3" id="KW-0862">Zinc</keyword>
<evidence type="ECO:0000256" key="4">
    <source>
        <dbReference type="PROSITE-ProRule" id="PRU00452"/>
    </source>
</evidence>
<feature type="region of interest" description="Disordered" evidence="5">
    <location>
        <begin position="1"/>
        <end position="24"/>
    </location>
</feature>
<reference evidence="7" key="1">
    <citation type="journal article" date="2020" name="Stud. Mycol.">
        <title>101 Dothideomycetes genomes: a test case for predicting lifestyles and emergence of pathogens.</title>
        <authorList>
            <person name="Haridas S."/>
            <person name="Albert R."/>
            <person name="Binder M."/>
            <person name="Bloem J."/>
            <person name="Labutti K."/>
            <person name="Salamov A."/>
            <person name="Andreopoulos B."/>
            <person name="Baker S."/>
            <person name="Barry K."/>
            <person name="Bills G."/>
            <person name="Bluhm B."/>
            <person name="Cannon C."/>
            <person name="Castanera R."/>
            <person name="Culley D."/>
            <person name="Daum C."/>
            <person name="Ezra D."/>
            <person name="Gonzalez J."/>
            <person name="Henrissat B."/>
            <person name="Kuo A."/>
            <person name="Liang C."/>
            <person name="Lipzen A."/>
            <person name="Lutzoni F."/>
            <person name="Magnuson J."/>
            <person name="Mondo S."/>
            <person name="Nolan M."/>
            <person name="Ohm R."/>
            <person name="Pangilinan J."/>
            <person name="Park H.-J."/>
            <person name="Ramirez L."/>
            <person name="Alfaro M."/>
            <person name="Sun H."/>
            <person name="Tritt A."/>
            <person name="Yoshinaga Y."/>
            <person name="Zwiers L.-H."/>
            <person name="Turgeon B."/>
            <person name="Goodwin S."/>
            <person name="Spatafora J."/>
            <person name="Crous P."/>
            <person name="Grigoriev I."/>
        </authorList>
    </citation>
    <scope>NUCLEOTIDE SEQUENCE</scope>
    <source>
        <strain evidence="7">CBS 279.74</strain>
    </source>
</reference>
<feature type="compositionally biased region" description="Basic residues" evidence="5">
    <location>
        <begin position="47"/>
        <end position="56"/>
    </location>
</feature>
<dbReference type="GO" id="GO:0016925">
    <property type="term" value="P:protein sumoylation"/>
    <property type="evidence" value="ECO:0007669"/>
    <property type="project" value="TreeGrafter"/>
</dbReference>
<dbReference type="EMBL" id="MU005765">
    <property type="protein sequence ID" value="KAF2713585.1"/>
    <property type="molecule type" value="Genomic_DNA"/>
</dbReference>
<keyword evidence="2 4" id="KW-0863">Zinc-finger</keyword>
<name>A0A6G1KM11_9PLEO</name>